<reference evidence="2 3" key="1">
    <citation type="submission" date="2023-05" db="EMBL/GenBank/DDBJ databases">
        <title>Chelatococcus sp. nov., a moderately thermophilic bacterium isolated from hot spring microbial mat.</title>
        <authorList>
            <person name="Hu C.-J."/>
            <person name="Li W.-J."/>
        </authorList>
    </citation>
    <scope>NUCLEOTIDE SEQUENCE [LARGE SCALE GENOMIC DNA]</scope>
    <source>
        <strain evidence="2 3">SYSU G07232</strain>
    </source>
</reference>
<dbReference type="GO" id="GO:0016853">
    <property type="term" value="F:isomerase activity"/>
    <property type="evidence" value="ECO:0007669"/>
    <property type="project" value="UniProtKB-KW"/>
</dbReference>
<evidence type="ECO:0000259" key="1">
    <source>
        <dbReference type="Pfam" id="PF01261"/>
    </source>
</evidence>
<sequence>MTRLFSLSHLTVLDFTPPDLIRLAADAGFDAVGIRLAPATVSEPIYDVTKDARLRAATLAALNDTGLRVLDVEILRLVPAFSARDCEALLAVAQMLGARHVLVAGNDPDAARAAEHLAELAAFAGAFDLTIDLEPMPWTDVPDVATAGRIVEGAGAANAGVLVDALHFDRAGSTVADLAAIPAARCHYMQLCDAPAERPASIEAMLHTARAERLPPGEGGLDLRAILRALPPEIPVSLEIPQVDKASTTAAIDRVRHDLALARAVVAAADGGP</sequence>
<gene>
    <name evidence="2" type="ORF">QNA08_07415</name>
</gene>
<dbReference type="RefSeq" id="WP_283740042.1">
    <property type="nucleotide sequence ID" value="NZ_JASJEV010000003.1"/>
</dbReference>
<keyword evidence="2" id="KW-0413">Isomerase</keyword>
<accession>A0ABT7AFB4</accession>
<evidence type="ECO:0000313" key="2">
    <source>
        <dbReference type="EMBL" id="MDJ1158061.1"/>
    </source>
</evidence>
<protein>
    <submittedName>
        <fullName evidence="2">Sugar phosphate isomerase/epimerase</fullName>
    </submittedName>
</protein>
<proteinExistence type="predicted"/>
<evidence type="ECO:0000313" key="3">
    <source>
        <dbReference type="Proteomes" id="UP001321492"/>
    </source>
</evidence>
<dbReference type="SUPFAM" id="SSF51658">
    <property type="entry name" value="Xylose isomerase-like"/>
    <property type="match status" value="1"/>
</dbReference>
<keyword evidence="3" id="KW-1185">Reference proteome</keyword>
<dbReference type="InterPro" id="IPR013022">
    <property type="entry name" value="Xyl_isomerase-like_TIM-brl"/>
</dbReference>
<dbReference type="Proteomes" id="UP001321492">
    <property type="component" value="Unassembled WGS sequence"/>
</dbReference>
<dbReference type="InterPro" id="IPR050312">
    <property type="entry name" value="IolE/XylAMocC-like"/>
</dbReference>
<feature type="domain" description="Xylose isomerase-like TIM barrel" evidence="1">
    <location>
        <begin position="21"/>
        <end position="244"/>
    </location>
</feature>
<dbReference type="Gene3D" id="3.20.20.150">
    <property type="entry name" value="Divalent-metal-dependent TIM barrel enzymes"/>
    <property type="match status" value="1"/>
</dbReference>
<dbReference type="Pfam" id="PF01261">
    <property type="entry name" value="AP_endonuc_2"/>
    <property type="match status" value="1"/>
</dbReference>
<dbReference type="PANTHER" id="PTHR12110:SF48">
    <property type="entry name" value="BLL3656 PROTEIN"/>
    <property type="match status" value="1"/>
</dbReference>
<dbReference type="InterPro" id="IPR036237">
    <property type="entry name" value="Xyl_isomerase-like_sf"/>
</dbReference>
<name>A0ABT7AFB4_9HYPH</name>
<comment type="caution">
    <text evidence="2">The sequence shown here is derived from an EMBL/GenBank/DDBJ whole genome shotgun (WGS) entry which is preliminary data.</text>
</comment>
<organism evidence="2 3">
    <name type="scientific">Chelatococcus albus</name>
    <dbReference type="NCBI Taxonomy" id="3047466"/>
    <lineage>
        <taxon>Bacteria</taxon>
        <taxon>Pseudomonadati</taxon>
        <taxon>Pseudomonadota</taxon>
        <taxon>Alphaproteobacteria</taxon>
        <taxon>Hyphomicrobiales</taxon>
        <taxon>Chelatococcaceae</taxon>
        <taxon>Chelatococcus</taxon>
    </lineage>
</organism>
<dbReference type="PANTHER" id="PTHR12110">
    <property type="entry name" value="HYDROXYPYRUVATE ISOMERASE"/>
    <property type="match status" value="1"/>
</dbReference>
<dbReference type="EMBL" id="JASJEV010000003">
    <property type="protein sequence ID" value="MDJ1158061.1"/>
    <property type="molecule type" value="Genomic_DNA"/>
</dbReference>